<sequence>MRQPGFRGRRPFLLVLLLPLLAAAATTASTVSPGEAVEVAGTPGPPAGAAACRCCPSRSPRRSRCFRAPCRVRSCPLANCEREKCPTSVSPGLPSPSPSPSVQKRQVSLNWQLLTLQEAQALLRRRRPGRPGGWSLLRKRPPQRAPAGQAPGKNIRHSCARG</sequence>
<reference evidence="3" key="1">
    <citation type="submission" date="2025-05" db="UniProtKB">
        <authorList>
            <consortium name="RefSeq"/>
        </authorList>
    </citation>
    <scope>NUCLEOTIDE SEQUENCE [LARGE SCALE GENOMIC DNA]</scope>
</reference>
<evidence type="ECO:0000256" key="2">
    <source>
        <dbReference type="SAM" id="SignalP"/>
    </source>
</evidence>
<dbReference type="Proteomes" id="UP001652624">
    <property type="component" value="Chromosome 2"/>
</dbReference>
<keyword evidence="3" id="KW-1185">Reference proteome</keyword>
<name>A0ABM3WZC9_ERIEU</name>
<protein>
    <submittedName>
        <fullName evidence="4">Latent-transforming growth factor beta-binding protein 4-like</fullName>
    </submittedName>
</protein>
<evidence type="ECO:0000313" key="4">
    <source>
        <dbReference type="RefSeq" id="XP_060041924.1"/>
    </source>
</evidence>
<feature type="signal peptide" evidence="2">
    <location>
        <begin position="1"/>
        <end position="28"/>
    </location>
</feature>
<gene>
    <name evidence="4" type="primary">LOC132536818</name>
</gene>
<keyword evidence="2" id="KW-0732">Signal</keyword>
<feature type="region of interest" description="Disordered" evidence="1">
    <location>
        <begin position="124"/>
        <end position="162"/>
    </location>
</feature>
<evidence type="ECO:0000313" key="3">
    <source>
        <dbReference type="Proteomes" id="UP001652624"/>
    </source>
</evidence>
<proteinExistence type="predicted"/>
<feature type="region of interest" description="Disordered" evidence="1">
    <location>
        <begin position="82"/>
        <end position="105"/>
    </location>
</feature>
<dbReference type="RefSeq" id="XP_060041924.1">
    <property type="nucleotide sequence ID" value="XM_060185941.1"/>
</dbReference>
<organism evidence="3 4">
    <name type="scientific">Erinaceus europaeus</name>
    <name type="common">Western European hedgehog</name>
    <dbReference type="NCBI Taxonomy" id="9365"/>
    <lineage>
        <taxon>Eukaryota</taxon>
        <taxon>Metazoa</taxon>
        <taxon>Chordata</taxon>
        <taxon>Craniata</taxon>
        <taxon>Vertebrata</taxon>
        <taxon>Euteleostomi</taxon>
        <taxon>Mammalia</taxon>
        <taxon>Eutheria</taxon>
        <taxon>Laurasiatheria</taxon>
        <taxon>Eulipotyphla</taxon>
        <taxon>Erinaceidae</taxon>
        <taxon>Erinaceinae</taxon>
        <taxon>Erinaceus</taxon>
    </lineage>
</organism>
<accession>A0ABM3WZC9</accession>
<dbReference type="GeneID" id="132536818"/>
<evidence type="ECO:0000256" key="1">
    <source>
        <dbReference type="SAM" id="MobiDB-lite"/>
    </source>
</evidence>
<reference evidence="4" key="2">
    <citation type="submission" date="2025-08" db="UniProtKB">
        <authorList>
            <consortium name="RefSeq"/>
        </authorList>
    </citation>
    <scope>IDENTIFICATION</scope>
</reference>
<feature type="chain" id="PRO_5046214974" evidence="2">
    <location>
        <begin position="29"/>
        <end position="162"/>
    </location>
</feature>